<evidence type="ECO:0000313" key="2">
    <source>
        <dbReference type="EMBL" id="KAK3756684.1"/>
    </source>
</evidence>
<reference evidence="2" key="1">
    <citation type="journal article" date="2023" name="G3 (Bethesda)">
        <title>A reference genome for the long-term kleptoplast-retaining sea slug Elysia crispata morphotype clarki.</title>
        <authorList>
            <person name="Eastman K.E."/>
            <person name="Pendleton A.L."/>
            <person name="Shaikh M.A."/>
            <person name="Suttiyut T."/>
            <person name="Ogas R."/>
            <person name="Tomko P."/>
            <person name="Gavelis G."/>
            <person name="Widhalm J.R."/>
            <person name="Wisecaver J.H."/>
        </authorList>
    </citation>
    <scope>NUCLEOTIDE SEQUENCE</scope>
    <source>
        <strain evidence="2">ECLA1</strain>
    </source>
</reference>
<feature type="region of interest" description="Disordered" evidence="1">
    <location>
        <begin position="73"/>
        <end position="97"/>
    </location>
</feature>
<gene>
    <name evidence="2" type="ORF">RRG08_027099</name>
</gene>
<sequence>MRPDKESLESKLGMTSTATGELVSHLKSAVCDEEDAIDSGNKELHCHRMSCTSEDSLDCSLAGDMASKNMRPASISLQHAPRIDHEGQSGSTDRDIE</sequence>
<proteinExistence type="predicted"/>
<dbReference type="Proteomes" id="UP001283361">
    <property type="component" value="Unassembled WGS sequence"/>
</dbReference>
<dbReference type="AlphaFoldDB" id="A0AAE0YSY8"/>
<dbReference type="EMBL" id="JAWDGP010005484">
    <property type="protein sequence ID" value="KAK3756684.1"/>
    <property type="molecule type" value="Genomic_DNA"/>
</dbReference>
<evidence type="ECO:0000256" key="1">
    <source>
        <dbReference type="SAM" id="MobiDB-lite"/>
    </source>
</evidence>
<accession>A0AAE0YSY8</accession>
<name>A0AAE0YSY8_9GAST</name>
<feature type="compositionally biased region" description="Basic and acidic residues" evidence="1">
    <location>
        <begin position="81"/>
        <end position="97"/>
    </location>
</feature>
<protein>
    <submittedName>
        <fullName evidence="2">Uncharacterized protein</fullName>
    </submittedName>
</protein>
<comment type="caution">
    <text evidence="2">The sequence shown here is derived from an EMBL/GenBank/DDBJ whole genome shotgun (WGS) entry which is preliminary data.</text>
</comment>
<keyword evidence="3" id="KW-1185">Reference proteome</keyword>
<organism evidence="2 3">
    <name type="scientific">Elysia crispata</name>
    <name type="common">lettuce slug</name>
    <dbReference type="NCBI Taxonomy" id="231223"/>
    <lineage>
        <taxon>Eukaryota</taxon>
        <taxon>Metazoa</taxon>
        <taxon>Spiralia</taxon>
        <taxon>Lophotrochozoa</taxon>
        <taxon>Mollusca</taxon>
        <taxon>Gastropoda</taxon>
        <taxon>Heterobranchia</taxon>
        <taxon>Euthyneura</taxon>
        <taxon>Panpulmonata</taxon>
        <taxon>Sacoglossa</taxon>
        <taxon>Placobranchoidea</taxon>
        <taxon>Plakobranchidae</taxon>
        <taxon>Elysia</taxon>
    </lineage>
</organism>
<evidence type="ECO:0000313" key="3">
    <source>
        <dbReference type="Proteomes" id="UP001283361"/>
    </source>
</evidence>